<dbReference type="SMART" id="SM00853">
    <property type="entry name" value="MutL_C"/>
    <property type="match status" value="1"/>
</dbReference>
<comment type="similarity">
    <text evidence="1 4">Belongs to the DNA mismatch repair MutL/HexB family.</text>
</comment>
<dbReference type="HAMAP" id="MF_00149">
    <property type="entry name" value="DNA_mis_repair"/>
    <property type="match status" value="1"/>
</dbReference>
<dbReference type="EMBL" id="QUBG01000005">
    <property type="protein sequence ID" value="TPR43501.1"/>
    <property type="molecule type" value="Genomic_DNA"/>
</dbReference>
<dbReference type="SUPFAM" id="SSF55874">
    <property type="entry name" value="ATPase domain of HSP90 chaperone/DNA topoisomerase II/histidine kinase"/>
    <property type="match status" value="1"/>
</dbReference>
<dbReference type="RefSeq" id="WP_140924348.1">
    <property type="nucleotide sequence ID" value="NZ_QUBF01000005.1"/>
</dbReference>
<dbReference type="CDD" id="cd16926">
    <property type="entry name" value="HATPase_MutL-MLH-PMS-like"/>
    <property type="match status" value="1"/>
</dbReference>
<dbReference type="NCBIfam" id="TIGR00585">
    <property type="entry name" value="mutl"/>
    <property type="match status" value="1"/>
</dbReference>
<evidence type="ECO:0000313" key="7">
    <source>
        <dbReference type="EMBL" id="TPR43501.1"/>
    </source>
</evidence>
<dbReference type="InterPro" id="IPR038973">
    <property type="entry name" value="MutL/Mlh/Pms-like"/>
</dbReference>
<dbReference type="Gene3D" id="3.30.1370.100">
    <property type="entry name" value="MutL, C-terminal domain, regulatory subdomain"/>
    <property type="match status" value="1"/>
</dbReference>
<dbReference type="SUPFAM" id="SSF54211">
    <property type="entry name" value="Ribosomal protein S5 domain 2-like"/>
    <property type="match status" value="1"/>
</dbReference>
<feature type="domain" description="MutL C-terminal dimerisation" evidence="5">
    <location>
        <begin position="454"/>
        <end position="596"/>
    </location>
</feature>
<dbReference type="PANTHER" id="PTHR10073:SF12">
    <property type="entry name" value="DNA MISMATCH REPAIR PROTEIN MLH1"/>
    <property type="match status" value="1"/>
</dbReference>
<dbReference type="GO" id="GO:0016887">
    <property type="term" value="F:ATP hydrolysis activity"/>
    <property type="evidence" value="ECO:0007669"/>
    <property type="project" value="InterPro"/>
</dbReference>
<comment type="caution">
    <text evidence="7">The sequence shown here is derived from an EMBL/GenBank/DDBJ whole genome shotgun (WGS) entry which is preliminary data.</text>
</comment>
<dbReference type="InterPro" id="IPR020667">
    <property type="entry name" value="DNA_mismatch_repair_MutL"/>
</dbReference>
<dbReference type="InterPro" id="IPR020568">
    <property type="entry name" value="Ribosomal_Su5_D2-typ_SF"/>
</dbReference>
<evidence type="ECO:0000313" key="8">
    <source>
        <dbReference type="Proteomes" id="UP000784700"/>
    </source>
</evidence>
<dbReference type="GO" id="GO:0140664">
    <property type="term" value="F:ATP-dependent DNA damage sensor activity"/>
    <property type="evidence" value="ECO:0007669"/>
    <property type="project" value="InterPro"/>
</dbReference>
<protein>
    <recommendedName>
        <fullName evidence="4">DNA mismatch repair protein MutL</fullName>
    </recommendedName>
</protein>
<dbReference type="InterPro" id="IPR014721">
    <property type="entry name" value="Ribsml_uS5_D2-typ_fold_subgr"/>
</dbReference>
<dbReference type="PANTHER" id="PTHR10073">
    <property type="entry name" value="DNA MISMATCH REPAIR PROTEIN MLH, PMS, MUTL"/>
    <property type="match status" value="1"/>
</dbReference>
<dbReference type="NCBIfam" id="NF000950">
    <property type="entry name" value="PRK00095.1-3"/>
    <property type="match status" value="1"/>
</dbReference>
<keyword evidence="7" id="KW-0540">Nuclease</keyword>
<dbReference type="SMART" id="SM01340">
    <property type="entry name" value="DNA_mis_repair"/>
    <property type="match status" value="1"/>
</dbReference>
<evidence type="ECO:0000256" key="4">
    <source>
        <dbReference type="HAMAP-Rule" id="MF_00149"/>
    </source>
</evidence>
<dbReference type="InterPro" id="IPR037198">
    <property type="entry name" value="MutL_C_sf"/>
</dbReference>
<dbReference type="GO" id="GO:0032300">
    <property type="term" value="C:mismatch repair complex"/>
    <property type="evidence" value="ECO:0007669"/>
    <property type="project" value="InterPro"/>
</dbReference>
<dbReference type="InterPro" id="IPR013507">
    <property type="entry name" value="DNA_mismatch_S5_2-like"/>
</dbReference>
<dbReference type="Gene3D" id="3.30.565.10">
    <property type="entry name" value="Histidine kinase-like ATPase, C-terminal domain"/>
    <property type="match status" value="1"/>
</dbReference>
<feature type="domain" description="DNA mismatch repair protein S5" evidence="6">
    <location>
        <begin position="207"/>
        <end position="325"/>
    </location>
</feature>
<dbReference type="Pfam" id="PF01119">
    <property type="entry name" value="DNA_mis_repair"/>
    <property type="match status" value="1"/>
</dbReference>
<dbReference type="InterPro" id="IPR014790">
    <property type="entry name" value="MutL_C"/>
</dbReference>
<dbReference type="FunFam" id="3.30.565.10:FF:000003">
    <property type="entry name" value="DNA mismatch repair endonuclease MutL"/>
    <property type="match status" value="1"/>
</dbReference>
<dbReference type="InterPro" id="IPR014762">
    <property type="entry name" value="DNA_mismatch_repair_CS"/>
</dbReference>
<dbReference type="InterPro" id="IPR042120">
    <property type="entry name" value="MutL_C_dimsub"/>
</dbReference>
<sequence>MSKIHELTPVLADQIAAGEVVERPASVIKELVENSIDAKSTQIDINVKDAGLNSMQVVDDGIGIENDDIKLAFKRHATSKINNPQDLFKVHSLGFRGEALPSIASVSDVQLKTSTGDEGTKLHIRGSKIESIMPSESRRGTSITVSDLFYNTPARLKYMKSLQTELSKITDIVDRLAIGHPNIAFSLVHNNRELIRTSGRNNLQQVIGDIYGARNLKRIIKINNQDDDFKINGYISLPELTRASRNYVTIILNGRYVKNYNIFKALTDGYGSKLMVGRYPIVTLNINLDPTLIDVNVHPTKQTVRISKEEQLCNLISKTVYDAIFPQNLIPDAMNRDRAVKPHYETSQIQMDLNKASTHYPISSLENFKDNNKSYDLDDTIDESVKSDVEASNVENSIIIKNKSDLSSSSVINFKEKYDNESDALPFGETKSELNSDESNLDDVEVTRFPNLRYIGQLHGTYLIAESDNGMYILDQHAAQERINYEKFRTEIGDVSDDQQNLLVPIVLDYPASDAIIIKQKIDVLHSVGINIEIFGKNSFVVKQHPTWIKGSDEEETIRSMIDWVIENKKISVASFRAKTAIMMSCKRAIKANHHLDRKQAINLIDNLSKVQNPFNCPHGRPVLVSFSNADMERMFKRIQDPHKSE</sequence>
<dbReference type="SUPFAM" id="SSF118116">
    <property type="entry name" value="DNA mismatch repair protein MutL"/>
    <property type="match status" value="1"/>
</dbReference>
<dbReference type="GO" id="GO:0006298">
    <property type="term" value="P:mismatch repair"/>
    <property type="evidence" value="ECO:0007669"/>
    <property type="project" value="UniProtKB-UniRule"/>
</dbReference>
<dbReference type="GeneID" id="58108617"/>
<accession>A0A9Q8MTL2</accession>
<gene>
    <name evidence="4" type="primary">mutL</name>
    <name evidence="7" type="ORF">DY130_05660</name>
</gene>
<dbReference type="Pfam" id="PF08676">
    <property type="entry name" value="MutL_C"/>
    <property type="match status" value="1"/>
</dbReference>
<dbReference type="AlphaFoldDB" id="A0A9Q8MTL2"/>
<dbReference type="Gene3D" id="3.30.1540.20">
    <property type="entry name" value="MutL, C-terminal domain, dimerisation subdomain"/>
    <property type="match status" value="1"/>
</dbReference>
<keyword evidence="2 4" id="KW-0227">DNA damage</keyword>
<evidence type="ECO:0000259" key="6">
    <source>
        <dbReference type="SMART" id="SM01340"/>
    </source>
</evidence>
<dbReference type="Proteomes" id="UP000784700">
    <property type="component" value="Unassembled WGS sequence"/>
</dbReference>
<keyword evidence="7" id="KW-0378">Hydrolase</keyword>
<reference evidence="7" key="1">
    <citation type="submission" date="2018-08" db="EMBL/GenBank/DDBJ databases">
        <title>Comparative genomics of wild bee and flower associated Lactobacillus reveals potential adaptation to the bee host.</title>
        <authorList>
            <person name="Vuong H.Q."/>
            <person name="Mcfrederick Q.S."/>
        </authorList>
    </citation>
    <scope>NUCLEOTIDE SEQUENCE</scope>
    <source>
        <strain evidence="7">HV_63</strain>
    </source>
</reference>
<dbReference type="GO" id="GO:0004519">
    <property type="term" value="F:endonuclease activity"/>
    <property type="evidence" value="ECO:0007669"/>
    <property type="project" value="UniProtKB-KW"/>
</dbReference>
<dbReference type="PROSITE" id="PS00058">
    <property type="entry name" value="DNA_MISMATCH_REPAIR_1"/>
    <property type="match status" value="1"/>
</dbReference>
<dbReference type="Pfam" id="PF13589">
    <property type="entry name" value="HATPase_c_3"/>
    <property type="match status" value="1"/>
</dbReference>
<evidence type="ECO:0000256" key="3">
    <source>
        <dbReference type="ARBA" id="ARBA00023204"/>
    </source>
</evidence>
<dbReference type="GO" id="GO:0005524">
    <property type="term" value="F:ATP binding"/>
    <property type="evidence" value="ECO:0007669"/>
    <property type="project" value="InterPro"/>
</dbReference>
<organism evidence="7 8">
    <name type="scientific">Apilactobacillus micheneri</name>
    <dbReference type="NCBI Taxonomy" id="1899430"/>
    <lineage>
        <taxon>Bacteria</taxon>
        <taxon>Bacillati</taxon>
        <taxon>Bacillota</taxon>
        <taxon>Bacilli</taxon>
        <taxon>Lactobacillales</taxon>
        <taxon>Lactobacillaceae</taxon>
        <taxon>Apilactobacillus</taxon>
    </lineage>
</organism>
<dbReference type="InterPro" id="IPR042121">
    <property type="entry name" value="MutL_C_regsub"/>
</dbReference>
<evidence type="ECO:0000259" key="5">
    <source>
        <dbReference type="SMART" id="SM00853"/>
    </source>
</evidence>
<name>A0A9Q8MTL2_9LACO</name>
<dbReference type="InterPro" id="IPR002099">
    <property type="entry name" value="MutL/Mlh/PMS"/>
</dbReference>
<evidence type="ECO:0000256" key="1">
    <source>
        <dbReference type="ARBA" id="ARBA00006082"/>
    </source>
</evidence>
<dbReference type="CDD" id="cd00782">
    <property type="entry name" value="MutL_Trans"/>
    <property type="match status" value="1"/>
</dbReference>
<keyword evidence="7" id="KW-0255">Endonuclease</keyword>
<dbReference type="GO" id="GO:0030983">
    <property type="term" value="F:mismatched DNA binding"/>
    <property type="evidence" value="ECO:0007669"/>
    <property type="project" value="InterPro"/>
</dbReference>
<dbReference type="InterPro" id="IPR036890">
    <property type="entry name" value="HATPase_C_sf"/>
</dbReference>
<evidence type="ECO:0000256" key="2">
    <source>
        <dbReference type="ARBA" id="ARBA00022763"/>
    </source>
</evidence>
<proteinExistence type="inferred from homology"/>
<dbReference type="Gene3D" id="3.30.230.10">
    <property type="match status" value="1"/>
</dbReference>
<keyword evidence="3 4" id="KW-0234">DNA repair</keyword>
<comment type="function">
    <text evidence="4">This protein is involved in the repair of mismatches in DNA. It is required for dam-dependent methyl-directed DNA mismatch repair. May act as a 'molecular matchmaker', a protein that promotes the formation of a stable complex between two or more DNA-binding proteins in an ATP-dependent manner without itself being part of a final effector complex.</text>
</comment>